<comment type="pathway">
    <text evidence="4">Amino-acid biosynthesis; L-leucine biosynthesis; L-leucine from 3-methyl-2-oxobutanoate: step 2/4.</text>
</comment>
<dbReference type="NCBIfam" id="NF009116">
    <property type="entry name" value="PRK12466.1"/>
    <property type="match status" value="1"/>
</dbReference>
<evidence type="ECO:0000256" key="5">
    <source>
        <dbReference type="ARBA" id="ARBA00011271"/>
    </source>
</evidence>
<dbReference type="InterPro" id="IPR015931">
    <property type="entry name" value="Acnase/IPM_dHydase_lsu_aba_1/3"/>
</dbReference>
<feature type="domain" description="Aconitase/3-isopropylmalate dehydratase large subunit alpha/beta/alpha" evidence="15">
    <location>
        <begin position="12"/>
        <end position="456"/>
    </location>
</feature>
<dbReference type="STRING" id="665118.SAMN02983003_2246"/>
<dbReference type="InterPro" id="IPR001030">
    <property type="entry name" value="Acoase/IPM_deHydtase_lsu_aba"/>
</dbReference>
<keyword evidence="13" id="KW-0456">Lyase</keyword>
<dbReference type="SUPFAM" id="SSF53732">
    <property type="entry name" value="Aconitase iron-sulfur domain"/>
    <property type="match status" value="1"/>
</dbReference>
<dbReference type="PRINTS" id="PR00415">
    <property type="entry name" value="ACONITASE"/>
</dbReference>
<proteinExistence type="predicted"/>
<comment type="subunit">
    <text evidence="5">Heterodimer of LeuC and LeuD.</text>
</comment>
<evidence type="ECO:0000259" key="15">
    <source>
        <dbReference type="Pfam" id="PF00330"/>
    </source>
</evidence>
<keyword evidence="12" id="KW-0411">Iron-sulfur</keyword>
<keyword evidence="14" id="KW-0100">Branched-chain amino acid biosynthesis</keyword>
<dbReference type="InterPro" id="IPR036008">
    <property type="entry name" value="Aconitase_4Fe-4S_dom"/>
</dbReference>
<evidence type="ECO:0000256" key="1">
    <source>
        <dbReference type="ARBA" id="ARBA00000491"/>
    </source>
</evidence>
<evidence type="ECO:0000256" key="12">
    <source>
        <dbReference type="ARBA" id="ARBA00023014"/>
    </source>
</evidence>
<evidence type="ECO:0000256" key="9">
    <source>
        <dbReference type="ARBA" id="ARBA00022605"/>
    </source>
</evidence>
<dbReference type="OrthoDB" id="9802769at2"/>
<comment type="cofactor">
    <cofactor evidence="2">
        <name>[4Fe-4S] cluster</name>
        <dbReference type="ChEBI" id="CHEBI:49883"/>
    </cofactor>
</comment>
<evidence type="ECO:0000313" key="16">
    <source>
        <dbReference type="EMBL" id="SFZ84849.1"/>
    </source>
</evidence>
<evidence type="ECO:0000313" key="17">
    <source>
        <dbReference type="Proteomes" id="UP000183447"/>
    </source>
</evidence>
<sequence>MAEISGKKTLFEKIWDAHFVAERLDGREIIYMDRTMVHELHGPKAFEKLRKAGRRVRRPDLTFAVQDHTIATRRGRDDTTNPEGTPFLRAQRAGAVEFGFRIFDVDDPEQGISHVIGPELGMVLPGATHCVPDSHAATVGALGALSFGCGTTELEHVLATQVLAMKRPKTMRIRLEGRLGRHVTAKDVALHIIGTLGVSGANGHAVEYAGPVVEAMGIEARMTLCNLTVEMGGRTGFVAPDETAFAWLEGRPFAPIGEDWARALETWRMLRSDEDAVFDADIVIDCSDLAPQVTWGTNPGQVTGVGGLVPATQGDEALDKALGYMDISPGARLEGLKVDRVFIGSCTNGRIPDLEEAAAIVRGRKVAQGVIAMISPGSTIVKREAEALGLDRVFIEAGFEWAESACSMCAGGNGDRGRPGERVVSTTNRNFEGRQGPGVRTHLVSPAMAAAAAVTGVITDVRKLEEA</sequence>
<dbReference type="InterPro" id="IPR018136">
    <property type="entry name" value="Aconitase_4Fe-4S_BS"/>
</dbReference>
<dbReference type="AlphaFoldDB" id="A0A1K2HYE1"/>
<evidence type="ECO:0000256" key="11">
    <source>
        <dbReference type="ARBA" id="ARBA00023004"/>
    </source>
</evidence>
<evidence type="ECO:0000256" key="13">
    <source>
        <dbReference type="ARBA" id="ARBA00023239"/>
    </source>
</evidence>
<protein>
    <recommendedName>
        <fullName evidence="6">3-isopropylmalate dehydratase</fullName>
        <ecNumber evidence="6">4.2.1.33</ecNumber>
    </recommendedName>
</protein>
<name>A0A1K2HYE1_9HYPH</name>
<organism evidence="16 17">
    <name type="scientific">Devosia enhydra</name>
    <dbReference type="NCBI Taxonomy" id="665118"/>
    <lineage>
        <taxon>Bacteria</taxon>
        <taxon>Pseudomonadati</taxon>
        <taxon>Pseudomonadota</taxon>
        <taxon>Alphaproteobacteria</taxon>
        <taxon>Hyphomicrobiales</taxon>
        <taxon>Devosiaceae</taxon>
        <taxon>Devosia</taxon>
    </lineage>
</organism>
<evidence type="ECO:0000256" key="7">
    <source>
        <dbReference type="ARBA" id="ARBA00022430"/>
    </source>
</evidence>
<evidence type="ECO:0000256" key="3">
    <source>
        <dbReference type="ARBA" id="ARBA00002695"/>
    </source>
</evidence>
<accession>A0A1K2HYE1</accession>
<dbReference type="PANTHER" id="PTHR43822:SF9">
    <property type="entry name" value="3-ISOPROPYLMALATE DEHYDRATASE"/>
    <property type="match status" value="1"/>
</dbReference>
<dbReference type="PANTHER" id="PTHR43822">
    <property type="entry name" value="HOMOACONITASE, MITOCHONDRIAL-RELATED"/>
    <property type="match status" value="1"/>
</dbReference>
<dbReference type="GO" id="GO:0046872">
    <property type="term" value="F:metal ion binding"/>
    <property type="evidence" value="ECO:0007669"/>
    <property type="project" value="UniProtKB-KW"/>
</dbReference>
<comment type="function">
    <text evidence="3">Catalyzes the isomerization between 2-isopropylmalate and 3-isopropylmalate, via the formation of 2-isopropylmaleate.</text>
</comment>
<keyword evidence="10" id="KW-0479">Metal-binding</keyword>
<dbReference type="GO" id="GO:0051539">
    <property type="term" value="F:4 iron, 4 sulfur cluster binding"/>
    <property type="evidence" value="ECO:0007669"/>
    <property type="project" value="UniProtKB-KW"/>
</dbReference>
<keyword evidence="9" id="KW-0028">Amino-acid biosynthesis</keyword>
<evidence type="ECO:0000256" key="4">
    <source>
        <dbReference type="ARBA" id="ARBA00004729"/>
    </source>
</evidence>
<evidence type="ECO:0000256" key="14">
    <source>
        <dbReference type="ARBA" id="ARBA00023304"/>
    </source>
</evidence>
<evidence type="ECO:0000256" key="10">
    <source>
        <dbReference type="ARBA" id="ARBA00022723"/>
    </source>
</evidence>
<keyword evidence="17" id="KW-1185">Reference proteome</keyword>
<reference evidence="16 17" key="1">
    <citation type="submission" date="2016-11" db="EMBL/GenBank/DDBJ databases">
        <authorList>
            <person name="Jaros S."/>
            <person name="Januszkiewicz K."/>
            <person name="Wedrychowicz H."/>
        </authorList>
    </citation>
    <scope>NUCLEOTIDE SEQUENCE [LARGE SCALE GENOMIC DNA]</scope>
    <source>
        <strain evidence="16 17">ATCC 23634</strain>
    </source>
</reference>
<dbReference type="RefSeq" id="WP_072342778.1">
    <property type="nucleotide sequence ID" value="NZ_FPKU01000002.1"/>
</dbReference>
<dbReference type="InterPro" id="IPR004430">
    <property type="entry name" value="3-IsopropMal_deHydase_lsu"/>
</dbReference>
<comment type="catalytic activity">
    <reaction evidence="1">
        <text>(2R,3S)-3-isopropylmalate = (2S)-2-isopropylmalate</text>
        <dbReference type="Rhea" id="RHEA:32287"/>
        <dbReference type="ChEBI" id="CHEBI:1178"/>
        <dbReference type="ChEBI" id="CHEBI:35121"/>
        <dbReference type="EC" id="4.2.1.33"/>
    </reaction>
</comment>
<dbReference type="Pfam" id="PF00330">
    <property type="entry name" value="Aconitase"/>
    <property type="match status" value="1"/>
</dbReference>
<dbReference type="NCBIfam" id="TIGR00170">
    <property type="entry name" value="leuC"/>
    <property type="match status" value="1"/>
</dbReference>
<evidence type="ECO:0000256" key="6">
    <source>
        <dbReference type="ARBA" id="ARBA00011998"/>
    </source>
</evidence>
<keyword evidence="7" id="KW-0432">Leucine biosynthesis</keyword>
<dbReference type="GO" id="GO:0003861">
    <property type="term" value="F:3-isopropylmalate dehydratase activity"/>
    <property type="evidence" value="ECO:0007669"/>
    <property type="project" value="UniProtKB-EC"/>
</dbReference>
<evidence type="ECO:0000256" key="2">
    <source>
        <dbReference type="ARBA" id="ARBA00001966"/>
    </source>
</evidence>
<dbReference type="InterPro" id="IPR050067">
    <property type="entry name" value="IPM_dehydratase_rel_enz"/>
</dbReference>
<dbReference type="EC" id="4.2.1.33" evidence="6"/>
<dbReference type="NCBIfam" id="NF004016">
    <property type="entry name" value="PRK05478.1"/>
    <property type="match status" value="1"/>
</dbReference>
<dbReference type="PROSITE" id="PS00450">
    <property type="entry name" value="ACONITASE_1"/>
    <property type="match status" value="1"/>
</dbReference>
<evidence type="ECO:0000256" key="8">
    <source>
        <dbReference type="ARBA" id="ARBA00022485"/>
    </source>
</evidence>
<dbReference type="Proteomes" id="UP000183447">
    <property type="component" value="Unassembled WGS sequence"/>
</dbReference>
<dbReference type="UniPathway" id="UPA00048">
    <property type="reaction ID" value="UER00071"/>
</dbReference>
<keyword evidence="11" id="KW-0408">Iron</keyword>
<keyword evidence="8" id="KW-0004">4Fe-4S</keyword>
<gene>
    <name evidence="16" type="ORF">SAMN02983003_2246</name>
</gene>
<dbReference type="EMBL" id="FPKU01000002">
    <property type="protein sequence ID" value="SFZ84849.1"/>
    <property type="molecule type" value="Genomic_DNA"/>
</dbReference>
<dbReference type="Gene3D" id="3.30.499.10">
    <property type="entry name" value="Aconitase, domain 3"/>
    <property type="match status" value="2"/>
</dbReference>
<dbReference type="GO" id="GO:0009098">
    <property type="term" value="P:L-leucine biosynthetic process"/>
    <property type="evidence" value="ECO:0007669"/>
    <property type="project" value="UniProtKB-UniPathway"/>
</dbReference>